<dbReference type="Proteomes" id="UP000603434">
    <property type="component" value="Unassembled WGS sequence"/>
</dbReference>
<accession>A0A8J6NRI3</accession>
<dbReference type="Gene3D" id="3.40.50.1000">
    <property type="entry name" value="HAD superfamily/HAD-like"/>
    <property type="match status" value="1"/>
</dbReference>
<sequence length="113" mass="13056">MGLKSHHRRLPRKRTHTKSICVDVDGTLISKRGILNDLIVEYCRAKKADGFDIVLWSARGRVYAERVAERFNITELFTAIIGKPGYILDDIGWEWAREVVHIKYENIVDIFNG</sequence>
<evidence type="ECO:0000313" key="2">
    <source>
        <dbReference type="Proteomes" id="UP000603434"/>
    </source>
</evidence>
<dbReference type="SUPFAM" id="SSF56784">
    <property type="entry name" value="HAD-like"/>
    <property type="match status" value="1"/>
</dbReference>
<dbReference type="GO" id="GO:0016787">
    <property type="term" value="F:hydrolase activity"/>
    <property type="evidence" value="ECO:0007669"/>
    <property type="project" value="UniProtKB-KW"/>
</dbReference>
<dbReference type="AlphaFoldDB" id="A0A8J6NRI3"/>
<evidence type="ECO:0000313" key="1">
    <source>
        <dbReference type="EMBL" id="MBC8360925.1"/>
    </source>
</evidence>
<dbReference type="InterPro" id="IPR023214">
    <property type="entry name" value="HAD_sf"/>
</dbReference>
<name>A0A8J6NRI3_9BACT</name>
<dbReference type="Pfam" id="PF08282">
    <property type="entry name" value="Hydrolase_3"/>
    <property type="match status" value="1"/>
</dbReference>
<organism evidence="1 2">
    <name type="scientific">Candidatus Desulfatibia profunda</name>
    <dbReference type="NCBI Taxonomy" id="2841695"/>
    <lineage>
        <taxon>Bacteria</taxon>
        <taxon>Pseudomonadati</taxon>
        <taxon>Thermodesulfobacteriota</taxon>
        <taxon>Desulfobacteria</taxon>
        <taxon>Desulfobacterales</taxon>
        <taxon>Desulfobacterales incertae sedis</taxon>
        <taxon>Candidatus Desulfatibia</taxon>
    </lineage>
</organism>
<keyword evidence="1" id="KW-0378">Hydrolase</keyword>
<reference evidence="1 2" key="1">
    <citation type="submission" date="2020-08" db="EMBL/GenBank/DDBJ databases">
        <title>Bridging the membrane lipid divide: bacteria of the FCB group superphylum have the potential to synthesize archaeal ether lipids.</title>
        <authorList>
            <person name="Villanueva L."/>
            <person name="Von Meijenfeldt F.A.B."/>
            <person name="Westbye A.B."/>
            <person name="Yadav S."/>
            <person name="Hopmans E.C."/>
            <person name="Dutilh B.E."/>
            <person name="Sinninghe Damste J.S."/>
        </authorList>
    </citation>
    <scope>NUCLEOTIDE SEQUENCE [LARGE SCALE GENOMIC DNA]</scope>
    <source>
        <strain evidence="1">NIOZ-UU30</strain>
    </source>
</reference>
<proteinExistence type="predicted"/>
<gene>
    <name evidence="1" type="ORF">H8E23_05975</name>
</gene>
<protein>
    <submittedName>
        <fullName evidence="1">HAD hydrolase family protein</fullName>
    </submittedName>
</protein>
<dbReference type="InterPro" id="IPR036412">
    <property type="entry name" value="HAD-like_sf"/>
</dbReference>
<dbReference type="EMBL" id="JACNJH010000113">
    <property type="protein sequence ID" value="MBC8360925.1"/>
    <property type="molecule type" value="Genomic_DNA"/>
</dbReference>
<comment type="caution">
    <text evidence="1">The sequence shown here is derived from an EMBL/GenBank/DDBJ whole genome shotgun (WGS) entry which is preliminary data.</text>
</comment>